<evidence type="ECO:0000313" key="2">
    <source>
        <dbReference type="Proteomes" id="UP001055879"/>
    </source>
</evidence>
<keyword evidence="2" id="KW-1185">Reference proteome</keyword>
<name>A0ACB9A8Q5_ARCLA</name>
<accession>A0ACB9A8Q5</accession>
<comment type="caution">
    <text evidence="1">The sequence shown here is derived from an EMBL/GenBank/DDBJ whole genome shotgun (WGS) entry which is preliminary data.</text>
</comment>
<reference evidence="1 2" key="2">
    <citation type="journal article" date="2022" name="Mol. Ecol. Resour.">
        <title>The genomes of chicory, endive, great burdock and yacon provide insights into Asteraceae paleo-polyploidization history and plant inulin production.</title>
        <authorList>
            <person name="Fan W."/>
            <person name="Wang S."/>
            <person name="Wang H."/>
            <person name="Wang A."/>
            <person name="Jiang F."/>
            <person name="Liu H."/>
            <person name="Zhao H."/>
            <person name="Xu D."/>
            <person name="Zhang Y."/>
        </authorList>
    </citation>
    <scope>NUCLEOTIDE SEQUENCE [LARGE SCALE GENOMIC DNA]</scope>
    <source>
        <strain evidence="2">cv. Niubang</strain>
    </source>
</reference>
<evidence type="ECO:0000313" key="1">
    <source>
        <dbReference type="EMBL" id="KAI3706369.1"/>
    </source>
</evidence>
<reference evidence="2" key="1">
    <citation type="journal article" date="2022" name="Mol. Ecol. Resour.">
        <title>The genomes of chicory, endive, great burdock and yacon provide insights into Asteraceae palaeo-polyploidization history and plant inulin production.</title>
        <authorList>
            <person name="Fan W."/>
            <person name="Wang S."/>
            <person name="Wang H."/>
            <person name="Wang A."/>
            <person name="Jiang F."/>
            <person name="Liu H."/>
            <person name="Zhao H."/>
            <person name="Xu D."/>
            <person name="Zhang Y."/>
        </authorList>
    </citation>
    <scope>NUCLEOTIDE SEQUENCE [LARGE SCALE GENOMIC DNA]</scope>
    <source>
        <strain evidence="2">cv. Niubang</strain>
    </source>
</reference>
<organism evidence="1 2">
    <name type="scientific">Arctium lappa</name>
    <name type="common">Greater burdock</name>
    <name type="synonym">Lappa major</name>
    <dbReference type="NCBI Taxonomy" id="4217"/>
    <lineage>
        <taxon>Eukaryota</taxon>
        <taxon>Viridiplantae</taxon>
        <taxon>Streptophyta</taxon>
        <taxon>Embryophyta</taxon>
        <taxon>Tracheophyta</taxon>
        <taxon>Spermatophyta</taxon>
        <taxon>Magnoliopsida</taxon>
        <taxon>eudicotyledons</taxon>
        <taxon>Gunneridae</taxon>
        <taxon>Pentapetalae</taxon>
        <taxon>asterids</taxon>
        <taxon>campanulids</taxon>
        <taxon>Asterales</taxon>
        <taxon>Asteraceae</taxon>
        <taxon>Carduoideae</taxon>
        <taxon>Cardueae</taxon>
        <taxon>Arctiinae</taxon>
        <taxon>Arctium</taxon>
    </lineage>
</organism>
<gene>
    <name evidence="1" type="ORF">L6452_24056</name>
</gene>
<dbReference type="EMBL" id="CM042054">
    <property type="protein sequence ID" value="KAI3706369.1"/>
    <property type="molecule type" value="Genomic_DNA"/>
</dbReference>
<proteinExistence type="predicted"/>
<dbReference type="Proteomes" id="UP001055879">
    <property type="component" value="Linkage Group LG08"/>
</dbReference>
<sequence length="425" mass="46871">MLNTPISSSHSVHNRLPLHNPFVGGATANNRSSSAAAYSPTALRLPNPTKKSNTRYIPAGNIRAIAFIPSLIPNNKTTSVKAVISVQPTITDALSGVNLDAGKDLAVTIFGATFSLELFSVDLDSNGNQKAAVKDNARYIGFSDGKQRYECDFDVPNDFGDIGAVLVENNLSSGRFFKTIVLDNNITFTCDSWVHSSDDNPDKRIFFTDKSYLPPDTPDGLKSLRTEDLESLRGNGQGKRKSFERIYDYDVYNDLGSPDSSVDLARPVLGGQEHPYPRRCRTGREMTTKDPLSESRTVLPFYVPRDEDFSEIKDLSFGARGLYSVLHAVVPTIQSVLTGKDKGFSLFTDINLLYNEGINIPDADNGLLSILPNLIKDVSSAADSVIKFETPEIMDRDTFAWSRDEEFCREMLAGINPHRIQLVTE</sequence>
<protein>
    <submittedName>
        <fullName evidence="1">Uncharacterized protein</fullName>
    </submittedName>
</protein>